<sequence>MSITITEKDLRELYIQRAARVIQFKRACRLRAKNPEKITLNDLSALRYLIIEAEDNIVTFEKEHLR</sequence>
<dbReference type="Proteomes" id="UP000019439">
    <property type="component" value="Plasmid unnamed"/>
</dbReference>
<organism evidence="1 2">
    <name type="scientific">Yersinia similis</name>
    <dbReference type="NCBI Taxonomy" id="367190"/>
    <lineage>
        <taxon>Bacteria</taxon>
        <taxon>Pseudomonadati</taxon>
        <taxon>Pseudomonadota</taxon>
        <taxon>Gammaproteobacteria</taxon>
        <taxon>Enterobacterales</taxon>
        <taxon>Yersiniaceae</taxon>
        <taxon>Yersinia</taxon>
    </lineage>
</organism>
<gene>
    <name evidence="1" type="ORF">BF17_00020</name>
</gene>
<keyword evidence="2" id="KW-1185">Reference proteome</keyword>
<accession>A0ABM5Q4R9</accession>
<evidence type="ECO:0000313" key="2">
    <source>
        <dbReference type="Proteomes" id="UP000019439"/>
    </source>
</evidence>
<dbReference type="EMBL" id="CP007231">
    <property type="protein sequence ID" value="AHK22112.1"/>
    <property type="molecule type" value="Genomic_DNA"/>
</dbReference>
<reference evidence="1 2" key="1">
    <citation type="journal article" date="2014" name="Genome Announc.">
        <title>Genome Sequence of Yersinia similis Y228T, a Member of the Yersinia pseudotuberculosis Complex.</title>
        <authorList>
            <person name="Sprague L.D."/>
            <person name="Neubauer H."/>
        </authorList>
    </citation>
    <scope>NUCLEOTIDE SEQUENCE [LARGE SCALE GENOMIC DNA]</scope>
    <source>
        <strain evidence="1 2">228</strain>
    </source>
</reference>
<dbReference type="GeneID" id="96666290"/>
<protein>
    <submittedName>
        <fullName evidence="1">Uncharacterized protein</fullName>
    </submittedName>
</protein>
<proteinExistence type="predicted"/>
<dbReference type="RefSeq" id="WP_025384492.1">
    <property type="nucleotide sequence ID" value="NZ_CGBP01000026.1"/>
</dbReference>
<keyword evidence="1" id="KW-0614">Plasmid</keyword>
<geneLocation type="plasmid" evidence="2"/>
<name>A0ABM5Q4R9_9GAMM</name>
<evidence type="ECO:0000313" key="1">
    <source>
        <dbReference type="EMBL" id="AHK22112.1"/>
    </source>
</evidence>